<evidence type="ECO:0000313" key="2">
    <source>
        <dbReference type="Proteomes" id="UP001205311"/>
    </source>
</evidence>
<proteinExistence type="predicted"/>
<name>A0ABT1HRC9_STRSD</name>
<dbReference type="Proteomes" id="UP001205311">
    <property type="component" value="Unassembled WGS sequence"/>
</dbReference>
<comment type="caution">
    <text evidence="1">The sequence shown here is derived from an EMBL/GenBank/DDBJ whole genome shotgun (WGS) entry which is preliminary data.</text>
</comment>
<gene>
    <name evidence="1" type="ORF">LX15_001724</name>
</gene>
<dbReference type="RefSeq" id="WP_253668973.1">
    <property type="nucleotide sequence ID" value="NZ_JAMTCP010000006.1"/>
</dbReference>
<organism evidence="1 2">
    <name type="scientific">Streptoalloteichus tenebrarius (strain ATCC 17920 / DSM 40477 / JCM 4838 / CBS 697.72 / NBRC 16177 / NCIMB 11028 / NRRL B-12390 / A12253. 1 / ISP 5477)</name>
    <name type="common">Streptomyces tenebrarius</name>
    <dbReference type="NCBI Taxonomy" id="1933"/>
    <lineage>
        <taxon>Bacteria</taxon>
        <taxon>Bacillati</taxon>
        <taxon>Actinomycetota</taxon>
        <taxon>Actinomycetes</taxon>
        <taxon>Pseudonocardiales</taxon>
        <taxon>Pseudonocardiaceae</taxon>
        <taxon>Streptoalloteichus</taxon>
    </lineage>
</organism>
<keyword evidence="2" id="KW-1185">Reference proteome</keyword>
<accession>A0ABT1HRC9</accession>
<reference evidence="1 2" key="1">
    <citation type="submission" date="2022-06" db="EMBL/GenBank/DDBJ databases">
        <title>Genomic Encyclopedia of Archaeal and Bacterial Type Strains, Phase II (KMG-II): from individual species to whole genera.</title>
        <authorList>
            <person name="Goeker M."/>
        </authorList>
    </citation>
    <scope>NUCLEOTIDE SEQUENCE [LARGE SCALE GENOMIC DNA]</scope>
    <source>
        <strain evidence="1 2">DSM 40477</strain>
    </source>
</reference>
<dbReference type="EMBL" id="JAMTCP010000006">
    <property type="protein sequence ID" value="MCP2258037.1"/>
    <property type="molecule type" value="Genomic_DNA"/>
</dbReference>
<protein>
    <submittedName>
        <fullName evidence="1">Uncharacterized protein</fullName>
    </submittedName>
</protein>
<sequence length="191" mass="19784">MRGTAVAIGLVGALLVGAVGGEAARTNQLRAEASRQVRTMLPAVAVSPVSVRGFPLLLTAADGVVSQADTALTTRDGHRGYLVLSEFDVASGHARSASLVVRLAALGDDVRPPSGSAAGEPATVERDGRLWHVAAWIDGDTVRVGAEEPESGLTTVAAVVPEGFRGATPRVRRVSDRETFVELRVERLGGA</sequence>
<evidence type="ECO:0000313" key="1">
    <source>
        <dbReference type="EMBL" id="MCP2258037.1"/>
    </source>
</evidence>